<feature type="non-terminal residue" evidence="2">
    <location>
        <position position="1"/>
    </location>
</feature>
<accession>A0A0C3Q3X1</accession>
<dbReference type="InterPro" id="IPR051681">
    <property type="entry name" value="Ser/Thr_Kinases-Pseudokinases"/>
</dbReference>
<organism evidence="2 3">
    <name type="scientific">Tulasnella calospora MUT 4182</name>
    <dbReference type="NCBI Taxonomy" id="1051891"/>
    <lineage>
        <taxon>Eukaryota</taxon>
        <taxon>Fungi</taxon>
        <taxon>Dikarya</taxon>
        <taxon>Basidiomycota</taxon>
        <taxon>Agaricomycotina</taxon>
        <taxon>Agaricomycetes</taxon>
        <taxon>Cantharellales</taxon>
        <taxon>Tulasnellaceae</taxon>
        <taxon>Tulasnella</taxon>
    </lineage>
</organism>
<feature type="domain" description="Protein kinase" evidence="1">
    <location>
        <begin position="1"/>
        <end position="221"/>
    </location>
</feature>
<evidence type="ECO:0000313" key="2">
    <source>
        <dbReference type="EMBL" id="KIO17851.1"/>
    </source>
</evidence>
<keyword evidence="3" id="KW-1185">Reference proteome</keyword>
<sequence length="221" mass="25765">QRFDRQIKVWRKLDSPFVLRLYGWCKFDGETYLVSPWLRNRDVVRYLDGDRGRHRKCVSLVYEIAQGLRYLHNQDIIHGSLKPSNILVQDDGRACLSDFSLAKLATPDAKNTQTNPQVNVFRYQAPEVILDEPISKASDVYSWAMTALEVITGDPPFHTWKSPGQLVAQVIMKNQIPNRDDYKSPILDKHPEIWEMFVRCWSRESEHRPTAKEIVDLLEKI</sequence>
<dbReference type="OrthoDB" id="5966500at2759"/>
<dbReference type="STRING" id="1051891.A0A0C3Q3X1"/>
<gene>
    <name evidence="2" type="ORF">M407DRAFT_48848</name>
</gene>
<proteinExistence type="predicted"/>
<dbReference type="Pfam" id="PF07714">
    <property type="entry name" value="PK_Tyr_Ser-Thr"/>
    <property type="match status" value="1"/>
</dbReference>
<dbReference type="AlphaFoldDB" id="A0A0C3Q3X1"/>
<dbReference type="Proteomes" id="UP000054248">
    <property type="component" value="Unassembled WGS sequence"/>
</dbReference>
<dbReference type="PROSITE" id="PS50011">
    <property type="entry name" value="PROTEIN_KINASE_DOM"/>
    <property type="match status" value="1"/>
</dbReference>
<evidence type="ECO:0000313" key="3">
    <source>
        <dbReference type="Proteomes" id="UP000054248"/>
    </source>
</evidence>
<name>A0A0C3Q3X1_9AGAM</name>
<dbReference type="GO" id="GO:0004674">
    <property type="term" value="F:protein serine/threonine kinase activity"/>
    <property type="evidence" value="ECO:0007669"/>
    <property type="project" value="TreeGrafter"/>
</dbReference>
<dbReference type="InterPro" id="IPR011009">
    <property type="entry name" value="Kinase-like_dom_sf"/>
</dbReference>
<dbReference type="InterPro" id="IPR000719">
    <property type="entry name" value="Prot_kinase_dom"/>
</dbReference>
<dbReference type="PANTHER" id="PTHR44329">
    <property type="entry name" value="SERINE/THREONINE-PROTEIN KINASE TNNI3K-RELATED"/>
    <property type="match status" value="1"/>
</dbReference>
<dbReference type="PIRSF" id="PIRSF000654">
    <property type="entry name" value="Integrin-linked_kinase"/>
    <property type="match status" value="1"/>
</dbReference>
<feature type="non-terminal residue" evidence="2">
    <location>
        <position position="221"/>
    </location>
</feature>
<dbReference type="HOGENOM" id="CLU_000288_7_18_1"/>
<dbReference type="SUPFAM" id="SSF56112">
    <property type="entry name" value="Protein kinase-like (PK-like)"/>
    <property type="match status" value="1"/>
</dbReference>
<evidence type="ECO:0000259" key="1">
    <source>
        <dbReference type="PROSITE" id="PS50011"/>
    </source>
</evidence>
<dbReference type="EMBL" id="KN823337">
    <property type="protein sequence ID" value="KIO17851.1"/>
    <property type="molecule type" value="Genomic_DNA"/>
</dbReference>
<dbReference type="GO" id="GO:0005524">
    <property type="term" value="F:ATP binding"/>
    <property type="evidence" value="ECO:0007669"/>
    <property type="project" value="InterPro"/>
</dbReference>
<reference evidence="2 3" key="1">
    <citation type="submission" date="2014-04" db="EMBL/GenBank/DDBJ databases">
        <authorList>
            <consortium name="DOE Joint Genome Institute"/>
            <person name="Kuo A."/>
            <person name="Girlanda M."/>
            <person name="Perotto S."/>
            <person name="Kohler A."/>
            <person name="Nagy L.G."/>
            <person name="Floudas D."/>
            <person name="Copeland A."/>
            <person name="Barry K.W."/>
            <person name="Cichocki N."/>
            <person name="Veneault-Fourrey C."/>
            <person name="LaButti K."/>
            <person name="Lindquist E.A."/>
            <person name="Lipzen A."/>
            <person name="Lundell T."/>
            <person name="Morin E."/>
            <person name="Murat C."/>
            <person name="Sun H."/>
            <person name="Tunlid A."/>
            <person name="Henrissat B."/>
            <person name="Grigoriev I.V."/>
            <person name="Hibbett D.S."/>
            <person name="Martin F."/>
            <person name="Nordberg H.P."/>
            <person name="Cantor M.N."/>
            <person name="Hua S.X."/>
        </authorList>
    </citation>
    <scope>NUCLEOTIDE SEQUENCE [LARGE SCALE GENOMIC DNA]</scope>
    <source>
        <strain evidence="2 3">MUT 4182</strain>
    </source>
</reference>
<reference evidence="3" key="2">
    <citation type="submission" date="2015-01" db="EMBL/GenBank/DDBJ databases">
        <title>Evolutionary Origins and Diversification of the Mycorrhizal Mutualists.</title>
        <authorList>
            <consortium name="DOE Joint Genome Institute"/>
            <consortium name="Mycorrhizal Genomics Consortium"/>
            <person name="Kohler A."/>
            <person name="Kuo A."/>
            <person name="Nagy L.G."/>
            <person name="Floudas D."/>
            <person name="Copeland A."/>
            <person name="Barry K.W."/>
            <person name="Cichocki N."/>
            <person name="Veneault-Fourrey C."/>
            <person name="LaButti K."/>
            <person name="Lindquist E.A."/>
            <person name="Lipzen A."/>
            <person name="Lundell T."/>
            <person name="Morin E."/>
            <person name="Murat C."/>
            <person name="Riley R."/>
            <person name="Ohm R."/>
            <person name="Sun H."/>
            <person name="Tunlid A."/>
            <person name="Henrissat B."/>
            <person name="Grigoriev I.V."/>
            <person name="Hibbett D.S."/>
            <person name="Martin F."/>
        </authorList>
    </citation>
    <scope>NUCLEOTIDE SEQUENCE [LARGE SCALE GENOMIC DNA]</scope>
    <source>
        <strain evidence="3">MUT 4182</strain>
    </source>
</reference>
<protein>
    <recommendedName>
        <fullName evidence="1">Protein kinase domain-containing protein</fullName>
    </recommendedName>
</protein>
<dbReference type="InterPro" id="IPR001245">
    <property type="entry name" value="Ser-Thr/Tyr_kinase_cat_dom"/>
</dbReference>
<dbReference type="Gene3D" id="1.10.510.10">
    <property type="entry name" value="Transferase(Phosphotransferase) domain 1"/>
    <property type="match status" value="1"/>
</dbReference>